<dbReference type="Pfam" id="PF04404">
    <property type="entry name" value="ERF"/>
    <property type="match status" value="1"/>
</dbReference>
<dbReference type="Proteomes" id="UP000032101">
    <property type="component" value="Unassembled WGS sequence"/>
</dbReference>
<dbReference type="PATRIC" id="fig|294.124.peg.3957"/>
<gene>
    <name evidence="1" type="ORF">RL74_19215</name>
</gene>
<reference evidence="1 2" key="1">
    <citation type="submission" date="2015-01" db="EMBL/GenBank/DDBJ databases">
        <title>Draft Genome Sequence of the Biocontrol and Plant Growth-Promoting Rhizobacteria (PGPR) Pseudomonas fluorescens UM270.</title>
        <authorList>
            <person name="Hernandez-Salmeron J.E."/>
            <person name="Santoyo G."/>
            <person name="Moreno-Hagelsieb G."/>
            <person name="Hernandez-Leon R."/>
        </authorList>
    </citation>
    <scope>NUCLEOTIDE SEQUENCE [LARGE SCALE GENOMIC DNA]</scope>
    <source>
        <strain evidence="1 2">UM270</strain>
    </source>
</reference>
<evidence type="ECO:0000313" key="1">
    <source>
        <dbReference type="EMBL" id="KIQ57763.1"/>
    </source>
</evidence>
<dbReference type="OrthoDB" id="7856237at2"/>
<evidence type="ECO:0000313" key="2">
    <source>
        <dbReference type="Proteomes" id="UP000032101"/>
    </source>
</evidence>
<dbReference type="AlphaFoldDB" id="A0A0D0PG96"/>
<dbReference type="InterPro" id="IPR007499">
    <property type="entry name" value="ERF_bacteria_virus"/>
</dbReference>
<sequence>MAQDIILPEQRRQSVAPIKSDSSILAVISRAAADPTCDIEKMERLLVMHEQMQARDAEAEFNAAMAAMQSDIPSIAERGAIVVNGQKRSDYATFEDINDVIKPIMQAHGFAITFKVENVPAGLSVTGILMHRAGHRESTTMLLPLDTSGSKNAVQAVGSSTSYGKRYVMSALLNITTRGEDDDGHAAVPSVTVTPVQARQLQALLDKCSDKAKEAFANLHGTTSDVSKGEFDKVLGQLTKSAAKAEADNANNQ</sequence>
<accession>A0A0D0PG96</accession>
<keyword evidence="1" id="KW-0238">DNA-binding</keyword>
<comment type="caution">
    <text evidence="1">The sequence shown here is derived from an EMBL/GenBank/DDBJ whole genome shotgun (WGS) entry which is preliminary data.</text>
</comment>
<name>A0A0D0PG96_PSEFL</name>
<dbReference type="GO" id="GO:0003677">
    <property type="term" value="F:DNA binding"/>
    <property type="evidence" value="ECO:0007669"/>
    <property type="project" value="UniProtKB-KW"/>
</dbReference>
<proteinExistence type="predicted"/>
<dbReference type="EMBL" id="JXNZ01000199">
    <property type="protein sequence ID" value="KIQ57763.1"/>
    <property type="molecule type" value="Genomic_DNA"/>
</dbReference>
<organism evidence="1 2">
    <name type="scientific">Pseudomonas fluorescens</name>
    <dbReference type="NCBI Taxonomy" id="294"/>
    <lineage>
        <taxon>Bacteria</taxon>
        <taxon>Pseudomonadati</taxon>
        <taxon>Pseudomonadota</taxon>
        <taxon>Gammaproteobacteria</taxon>
        <taxon>Pseudomonadales</taxon>
        <taxon>Pseudomonadaceae</taxon>
        <taxon>Pseudomonas</taxon>
    </lineage>
</organism>
<dbReference type="RefSeq" id="WP_042731385.1">
    <property type="nucleotide sequence ID" value="NZ_JXNZ01000199.1"/>
</dbReference>
<protein>
    <submittedName>
        <fullName evidence="1">Single-stranded DNA-binding protein</fullName>
    </submittedName>
</protein>